<accession>A0A9P1H6G1</accession>
<keyword evidence="6 7" id="KW-0326">Glycosidase</keyword>
<dbReference type="PIRSF" id="PIRSF001093">
    <property type="entry name" value="B-hxosamndse_ab_euk"/>
    <property type="match status" value="1"/>
</dbReference>
<feature type="domain" description="Beta-hexosaminidase eukaryotic type N-terminal" evidence="10">
    <location>
        <begin position="24"/>
        <end position="124"/>
    </location>
</feature>
<dbReference type="InterPro" id="IPR029018">
    <property type="entry name" value="Hex-like_dom2"/>
</dbReference>
<dbReference type="EC" id="3.2.1.52" evidence="7"/>
<dbReference type="FunFam" id="3.20.20.80:FF:000063">
    <property type="entry name" value="Beta-hexosaminidase"/>
    <property type="match status" value="1"/>
</dbReference>
<evidence type="ECO:0000259" key="10">
    <source>
        <dbReference type="Pfam" id="PF14845"/>
    </source>
</evidence>
<evidence type="ECO:0000313" key="12">
    <source>
        <dbReference type="Proteomes" id="UP000838763"/>
    </source>
</evidence>
<evidence type="ECO:0000259" key="9">
    <source>
        <dbReference type="Pfam" id="PF00728"/>
    </source>
</evidence>
<dbReference type="GO" id="GO:0016231">
    <property type="term" value="F:beta-N-acetylglucosaminidase activity"/>
    <property type="evidence" value="ECO:0007669"/>
    <property type="project" value="TreeGrafter"/>
</dbReference>
<dbReference type="SUPFAM" id="SSF51445">
    <property type="entry name" value="(Trans)glycosidases"/>
    <property type="match status" value="1"/>
</dbReference>
<evidence type="ECO:0000313" key="11">
    <source>
        <dbReference type="EMBL" id="CAI4216200.1"/>
    </source>
</evidence>
<evidence type="ECO:0000256" key="5">
    <source>
        <dbReference type="ARBA" id="ARBA00023180"/>
    </source>
</evidence>
<evidence type="ECO:0000256" key="7">
    <source>
        <dbReference type="PIRNR" id="PIRNR001093"/>
    </source>
</evidence>
<evidence type="ECO:0000256" key="6">
    <source>
        <dbReference type="ARBA" id="ARBA00023295"/>
    </source>
</evidence>
<comment type="caution">
    <text evidence="11">The sequence shown here is derived from an EMBL/GenBank/DDBJ whole genome shotgun (WGS) entry which is preliminary data.</text>
</comment>
<dbReference type="GO" id="GO:0030203">
    <property type="term" value="P:glycosaminoglycan metabolic process"/>
    <property type="evidence" value="ECO:0007669"/>
    <property type="project" value="TreeGrafter"/>
</dbReference>
<gene>
    <name evidence="11" type="ORF">PPNO1_LOCUS5862</name>
</gene>
<dbReference type="Gene3D" id="3.30.379.10">
    <property type="entry name" value="Chitobiase/beta-hexosaminidase domain 2-like"/>
    <property type="match status" value="1"/>
</dbReference>
<name>A0A9P1H6G1_9PEZI</name>
<dbReference type="Gene3D" id="3.20.20.80">
    <property type="entry name" value="Glycosidases"/>
    <property type="match status" value="1"/>
</dbReference>
<keyword evidence="3" id="KW-0732">Signal</keyword>
<evidence type="ECO:0000256" key="2">
    <source>
        <dbReference type="ARBA" id="ARBA00006285"/>
    </source>
</evidence>
<comment type="similarity">
    <text evidence="2 7">Belongs to the glycosyl hydrolase 20 family.</text>
</comment>
<dbReference type="EMBL" id="CALLCH030000015">
    <property type="protein sequence ID" value="CAI4216200.1"/>
    <property type="molecule type" value="Genomic_DNA"/>
</dbReference>
<keyword evidence="5" id="KW-0325">Glycoprotein</keyword>
<dbReference type="GO" id="GO:0005975">
    <property type="term" value="P:carbohydrate metabolic process"/>
    <property type="evidence" value="ECO:0007669"/>
    <property type="project" value="InterPro"/>
</dbReference>
<dbReference type="PANTHER" id="PTHR22600">
    <property type="entry name" value="BETA-HEXOSAMINIDASE"/>
    <property type="match status" value="1"/>
</dbReference>
<dbReference type="AlphaFoldDB" id="A0A9P1H6G1"/>
<dbReference type="Pfam" id="PF14845">
    <property type="entry name" value="Glycohydro_20b2"/>
    <property type="match status" value="1"/>
</dbReference>
<feature type="active site" description="Proton donor" evidence="8">
    <location>
        <position position="290"/>
    </location>
</feature>
<dbReference type="InterPro" id="IPR015883">
    <property type="entry name" value="Glyco_hydro_20_cat"/>
</dbReference>
<dbReference type="PANTHER" id="PTHR22600:SF58">
    <property type="entry name" value="BETA-HEXOSAMINIDASE"/>
    <property type="match status" value="1"/>
</dbReference>
<evidence type="ECO:0000256" key="1">
    <source>
        <dbReference type="ARBA" id="ARBA00001231"/>
    </source>
</evidence>
<evidence type="ECO:0000256" key="3">
    <source>
        <dbReference type="ARBA" id="ARBA00022729"/>
    </source>
</evidence>
<dbReference type="Proteomes" id="UP000838763">
    <property type="component" value="Unassembled WGS sequence"/>
</dbReference>
<dbReference type="Pfam" id="PF00728">
    <property type="entry name" value="Glyco_hydro_20"/>
    <property type="match status" value="1"/>
</dbReference>
<proteinExistence type="inferred from homology"/>
<dbReference type="OrthoDB" id="428480at2759"/>
<dbReference type="GO" id="GO:0016020">
    <property type="term" value="C:membrane"/>
    <property type="evidence" value="ECO:0007669"/>
    <property type="project" value="TreeGrafter"/>
</dbReference>
<sequence length="521" mass="58500">MWSRLALVGASLHVRIQPPSGPQCNDKDIVQGGVSRALGAIFEDNFVPWRLRPRNSEFEPDVYASDKKWVKSLTISHEEREDSSCYKPVAGEVDESYTFELTKDGEATIEAKTAIGVLRALETFDEPKYPHRGVLLDVARNWYPVKDILRTIDAISWNKMNRLHIHITDSQSWPLDIPAFPELSAKGSYGKGRTYSPADLDRIQEYGAHRGVEVILEIDMPGHIGSVAEAFPELIVAYNLIPYQWWCAQPPCGAFKLNNTDVDQFLETLFDDLLPRVAPYSAYFHTGGDELNKNDSMLDDGVRSNETAVLQPLLQRFIDKQHGRVRKAGLAPMVWEEIPLEWNVTIGKDVVVQTWLGKDSVSSLTAAGHKIIDSNYNFWYLDCGRGAWLNFENGEAYQQFYPFNDWCGPTKSWRLVYSHDPAAGLSEEQAKNVLGGELAVWSETIDPVTLDGIIWPRASAAGEVLWSGRQDASGQNRSQYDASPRLADMRERMVARGVGAAAITQLWCTQSQNPEECAYIV</sequence>
<protein>
    <recommendedName>
        <fullName evidence="7">Beta-hexosaminidase</fullName>
        <ecNumber evidence="7">3.2.1.52</ecNumber>
    </recommendedName>
</protein>
<dbReference type="PRINTS" id="PR00738">
    <property type="entry name" value="GLHYDRLASE20"/>
</dbReference>
<keyword evidence="12" id="KW-1185">Reference proteome</keyword>
<keyword evidence="4 7" id="KW-0378">Hydrolase</keyword>
<reference evidence="11" key="1">
    <citation type="submission" date="2022-11" db="EMBL/GenBank/DDBJ databases">
        <authorList>
            <person name="Scott C."/>
            <person name="Bruce N."/>
        </authorList>
    </citation>
    <scope>NUCLEOTIDE SEQUENCE</scope>
</reference>
<comment type="catalytic activity">
    <reaction evidence="1 7">
        <text>Hydrolysis of terminal non-reducing N-acetyl-D-hexosamine residues in N-acetyl-beta-D-hexosaminides.</text>
        <dbReference type="EC" id="3.2.1.52"/>
    </reaction>
</comment>
<evidence type="ECO:0000256" key="4">
    <source>
        <dbReference type="ARBA" id="ARBA00022801"/>
    </source>
</evidence>
<dbReference type="InterPro" id="IPR029019">
    <property type="entry name" value="HEX_eukaryotic_N"/>
</dbReference>
<feature type="domain" description="Glycoside hydrolase family 20 catalytic" evidence="9">
    <location>
        <begin position="129"/>
        <end position="468"/>
    </location>
</feature>
<dbReference type="InterPro" id="IPR025705">
    <property type="entry name" value="Beta_hexosaminidase_sua/sub"/>
</dbReference>
<organism evidence="11 12">
    <name type="scientific">Parascedosporium putredinis</name>
    <dbReference type="NCBI Taxonomy" id="1442378"/>
    <lineage>
        <taxon>Eukaryota</taxon>
        <taxon>Fungi</taxon>
        <taxon>Dikarya</taxon>
        <taxon>Ascomycota</taxon>
        <taxon>Pezizomycotina</taxon>
        <taxon>Sordariomycetes</taxon>
        <taxon>Hypocreomycetidae</taxon>
        <taxon>Microascales</taxon>
        <taxon>Microascaceae</taxon>
        <taxon>Parascedosporium</taxon>
    </lineage>
</organism>
<dbReference type="SUPFAM" id="SSF55545">
    <property type="entry name" value="beta-N-acetylhexosaminidase-like domain"/>
    <property type="match status" value="1"/>
</dbReference>
<dbReference type="CDD" id="cd06562">
    <property type="entry name" value="GH20_HexA_HexB-like"/>
    <property type="match status" value="1"/>
</dbReference>
<dbReference type="InterPro" id="IPR017853">
    <property type="entry name" value="GH"/>
</dbReference>
<evidence type="ECO:0000256" key="8">
    <source>
        <dbReference type="PIRSR" id="PIRSR001093-1"/>
    </source>
</evidence>